<sequence length="81" mass="9607">MDWKTILEENPEFAEHFDKVEFRKMGERTTVCLVTLKNGFEIIGFSAVWDLSLYDKEKGRYWAFKRAAEKLPLLKEKGYVD</sequence>
<gene>
    <name evidence="1" type="ORF">CLV97_12443</name>
</gene>
<dbReference type="Pfam" id="PF13876">
    <property type="entry name" value="Phage_gp49_66"/>
    <property type="match status" value="1"/>
</dbReference>
<comment type="caution">
    <text evidence="1">The sequence shown here is derived from an EMBL/GenBank/DDBJ whole genome shotgun (WGS) entry which is preliminary data.</text>
</comment>
<organism evidence="1 2">
    <name type="scientific">Planifilum fimeticola</name>
    <dbReference type="NCBI Taxonomy" id="201975"/>
    <lineage>
        <taxon>Bacteria</taxon>
        <taxon>Bacillati</taxon>
        <taxon>Bacillota</taxon>
        <taxon>Bacilli</taxon>
        <taxon>Bacillales</taxon>
        <taxon>Thermoactinomycetaceae</taxon>
        <taxon>Planifilum</taxon>
    </lineage>
</organism>
<evidence type="ECO:0000313" key="1">
    <source>
        <dbReference type="EMBL" id="PRX39505.1"/>
    </source>
</evidence>
<evidence type="ECO:0000313" key="2">
    <source>
        <dbReference type="Proteomes" id="UP000237797"/>
    </source>
</evidence>
<protein>
    <submittedName>
        <fullName evidence="1">N4 Gp49/Sf6 Gp66 family protein</fullName>
    </submittedName>
</protein>
<dbReference type="AlphaFoldDB" id="A0A2T0LC01"/>
<reference evidence="1 2" key="1">
    <citation type="submission" date="2018-03" db="EMBL/GenBank/DDBJ databases">
        <title>Genomic Encyclopedia of Archaeal and Bacterial Type Strains, Phase II (KMG-II): from individual species to whole genera.</title>
        <authorList>
            <person name="Goeker M."/>
        </authorList>
    </citation>
    <scope>NUCLEOTIDE SEQUENCE [LARGE SCALE GENOMIC DNA]</scope>
    <source>
        <strain evidence="1 2">DSM 44946</strain>
    </source>
</reference>
<accession>A0A2T0LC01</accession>
<dbReference type="Proteomes" id="UP000237797">
    <property type="component" value="Unassembled WGS sequence"/>
</dbReference>
<proteinExistence type="predicted"/>
<dbReference type="InterPro" id="IPR025915">
    <property type="entry name" value="Phage_gp49_66"/>
</dbReference>
<keyword evidence="2" id="KW-1185">Reference proteome</keyword>
<name>A0A2T0LC01_9BACL</name>
<dbReference type="EMBL" id="PVNE01000024">
    <property type="protein sequence ID" value="PRX39505.1"/>
    <property type="molecule type" value="Genomic_DNA"/>
</dbReference>